<dbReference type="PANTHER" id="PTHR24260:SF136">
    <property type="entry name" value="GH08193P-RELATED"/>
    <property type="match status" value="1"/>
</dbReference>
<gene>
    <name evidence="3" type="ORF">CBW21_02760</name>
</gene>
<name>A0A202BFE2_CHRVL</name>
<feature type="domain" description="Peptidase S1" evidence="2">
    <location>
        <begin position="28"/>
        <end position="292"/>
    </location>
</feature>
<dbReference type="PROSITE" id="PS00134">
    <property type="entry name" value="TRYPSIN_HIS"/>
    <property type="match status" value="1"/>
</dbReference>
<dbReference type="PRINTS" id="PR00722">
    <property type="entry name" value="CHYMOTRYPSIN"/>
</dbReference>
<proteinExistence type="predicted"/>
<evidence type="ECO:0000313" key="4">
    <source>
        <dbReference type="Proteomes" id="UP000196342"/>
    </source>
</evidence>
<dbReference type="GO" id="GO:0006508">
    <property type="term" value="P:proteolysis"/>
    <property type="evidence" value="ECO:0007669"/>
    <property type="project" value="InterPro"/>
</dbReference>
<dbReference type="SUPFAM" id="SSF50494">
    <property type="entry name" value="Trypsin-like serine proteases"/>
    <property type="match status" value="1"/>
</dbReference>
<dbReference type="Pfam" id="PF00089">
    <property type="entry name" value="Trypsin"/>
    <property type="match status" value="1"/>
</dbReference>
<dbReference type="OMA" id="CKYANHI"/>
<reference evidence="3 4" key="1">
    <citation type="submission" date="2017-05" db="EMBL/GenBank/DDBJ databases">
        <title>Chromobacterium violaceum GHPS1 isolated from Hydrocarbon polluted soil in French Guiana display an awesome secondary metabolite arsenal and a battery of drug and heavy-metal-resistance and detoxification of xenobiotics proteins.</title>
        <authorList>
            <person name="Belbahri L."/>
        </authorList>
    </citation>
    <scope>NUCLEOTIDE SEQUENCE [LARGE SCALE GENOMIC DNA]</scope>
    <source>
        <strain evidence="3 4">GHPS1</strain>
    </source>
</reference>
<evidence type="ECO:0000256" key="1">
    <source>
        <dbReference type="SAM" id="MobiDB-lite"/>
    </source>
</evidence>
<dbReference type="InterPro" id="IPR018114">
    <property type="entry name" value="TRYPSIN_HIS"/>
</dbReference>
<dbReference type="EMBL" id="NHOO01000002">
    <property type="protein sequence ID" value="OVE50189.1"/>
    <property type="molecule type" value="Genomic_DNA"/>
</dbReference>
<dbReference type="InterPro" id="IPR001254">
    <property type="entry name" value="Trypsin_dom"/>
</dbReference>
<dbReference type="InterPro" id="IPR051333">
    <property type="entry name" value="CLIP_Serine_Protease"/>
</dbReference>
<dbReference type="Proteomes" id="UP000196342">
    <property type="component" value="Unassembled WGS sequence"/>
</dbReference>
<keyword evidence="4" id="KW-1185">Reference proteome</keyword>
<feature type="region of interest" description="Disordered" evidence="1">
    <location>
        <begin position="273"/>
        <end position="294"/>
    </location>
</feature>
<dbReference type="GO" id="GO:0004252">
    <property type="term" value="F:serine-type endopeptidase activity"/>
    <property type="evidence" value="ECO:0007669"/>
    <property type="project" value="InterPro"/>
</dbReference>
<organism evidence="3 4">
    <name type="scientific">Chromobacterium violaceum</name>
    <dbReference type="NCBI Taxonomy" id="536"/>
    <lineage>
        <taxon>Bacteria</taxon>
        <taxon>Pseudomonadati</taxon>
        <taxon>Pseudomonadota</taxon>
        <taxon>Betaproteobacteria</taxon>
        <taxon>Neisseriales</taxon>
        <taxon>Chromobacteriaceae</taxon>
        <taxon>Chromobacterium</taxon>
    </lineage>
</organism>
<dbReference type="AlphaFoldDB" id="A0A202BFE2"/>
<evidence type="ECO:0000313" key="3">
    <source>
        <dbReference type="EMBL" id="OVE50189.1"/>
    </source>
</evidence>
<dbReference type="InterPro" id="IPR001314">
    <property type="entry name" value="Peptidase_S1A"/>
</dbReference>
<dbReference type="PANTHER" id="PTHR24260">
    <property type="match status" value="1"/>
</dbReference>
<dbReference type="SMART" id="SM00020">
    <property type="entry name" value="Tryp_SPc"/>
    <property type="match status" value="1"/>
</dbReference>
<accession>A0A202BFE2</accession>
<protein>
    <recommendedName>
        <fullName evidence="2">Peptidase S1 domain-containing protein</fullName>
    </recommendedName>
</protein>
<dbReference type="InterPro" id="IPR043504">
    <property type="entry name" value="Peptidase_S1_PA_chymotrypsin"/>
</dbReference>
<sequence length="294" mass="31923">MNRQGQTRRNQEYQYWKYQPILADTHFDSGGKSRLDSPYQRKSSVKKPLAVSCLLAWAQFAAAAPFSPQETNYIKLDFQNQNGSRNICGGSLVGKDLVLTASHCILDNWAGVTAYYGRNFENQASARRDNDRPNWIKFDHHGVAVDLALLKLSQPIAGRNGARIVPVVAQEDCNAGIGAMQAQRRMDDQGYQLGHSLMQVSVANIVRLGPSPLANGVSLLANGNVGRGGDSGSPLLSAKGVQVGVYNGNAGNVSAFAALCKYANHIQAWSETLSPASSQTPPPGDWVWPDARRR</sequence>
<dbReference type="Gene3D" id="2.40.10.10">
    <property type="entry name" value="Trypsin-like serine proteases"/>
    <property type="match status" value="2"/>
</dbReference>
<evidence type="ECO:0000259" key="2">
    <source>
        <dbReference type="PROSITE" id="PS50240"/>
    </source>
</evidence>
<dbReference type="InterPro" id="IPR009003">
    <property type="entry name" value="Peptidase_S1_PA"/>
</dbReference>
<comment type="caution">
    <text evidence="3">The sequence shown here is derived from an EMBL/GenBank/DDBJ whole genome shotgun (WGS) entry which is preliminary data.</text>
</comment>
<dbReference type="PROSITE" id="PS50240">
    <property type="entry name" value="TRYPSIN_DOM"/>
    <property type="match status" value="1"/>
</dbReference>